<keyword evidence="7" id="KW-0325">Glycoprotein</keyword>
<dbReference type="GO" id="GO:0016020">
    <property type="term" value="C:membrane"/>
    <property type="evidence" value="ECO:0007669"/>
    <property type="project" value="UniProtKB-SubCell"/>
</dbReference>
<keyword evidence="4" id="KW-0812">Transmembrane</keyword>
<feature type="region of interest" description="Disordered" evidence="11">
    <location>
        <begin position="149"/>
        <end position="187"/>
    </location>
</feature>
<dbReference type="GO" id="GO:0016757">
    <property type="term" value="F:glycosyltransferase activity"/>
    <property type="evidence" value="ECO:0007669"/>
    <property type="project" value="UniProtKB-KW"/>
</dbReference>
<comment type="similarity">
    <text evidence="2">Belongs to the glycosyltransferase GT106 family.</text>
</comment>
<evidence type="ECO:0000256" key="10">
    <source>
        <dbReference type="ARBA" id="ARBA00030350"/>
    </source>
</evidence>
<feature type="region of interest" description="Disordered" evidence="11">
    <location>
        <begin position="214"/>
        <end position="234"/>
    </location>
</feature>
<comment type="subcellular location">
    <subcellularLocation>
        <location evidence="1">Membrane</location>
        <topology evidence="1">Single-pass membrane protein</topology>
    </subcellularLocation>
</comment>
<evidence type="ECO:0000313" key="13">
    <source>
        <dbReference type="Proteomes" id="UP000054558"/>
    </source>
</evidence>
<evidence type="ECO:0000256" key="6">
    <source>
        <dbReference type="ARBA" id="ARBA00023136"/>
    </source>
</evidence>
<feature type="compositionally biased region" description="Polar residues" evidence="11">
    <location>
        <begin position="216"/>
        <end position="234"/>
    </location>
</feature>
<dbReference type="PANTHER" id="PTHR31933">
    <property type="entry name" value="O-FUCOSYLTRANSFERASE 2-RELATED"/>
    <property type="match status" value="1"/>
</dbReference>
<dbReference type="EMBL" id="DF237066">
    <property type="protein sequence ID" value="GAQ82620.1"/>
    <property type="molecule type" value="Genomic_DNA"/>
</dbReference>
<keyword evidence="6" id="KW-0472">Membrane</keyword>
<sequence>MGFRQGGSEGTMGRSRSYSTLPETLVKLEPPPFNPARTAKRSSWAAAPPCKQKVDALPVTQGVYEKGHDGGLVLASKKGGWMKEVRRAGNALVALALTALFVTAVLSSSSRVNQDFSPDRSQSTALSEPRVRALLGGANLTARPATIVKVSKHKSKSKSHAHSGHSDGHSVGQLSESHAQLSQGHGHLSVRIEHLSKGDGDLSNGLGQLSEALGQPSAQNEQLSDTGLGQSSPGLAQLARESNEMLQGEKRELHAGAENTGEDTEVREKESGEIGLGRNEVTDAGVPKNEVGGRVAAAGWWRGFSRLDDVRAELSARSVSEEDAEMGARTTAERVVEEQSFDVAEPERNRVGVGKVQETEGLQTVDEAGREGGESRVEAAGARERKSRGSEGLVVTGMTGAPTETDMETATETDWEERPRATAPKRANNNSEEETEAETETEKGVVLTEEGRGQQKGGSRQLDLWKAPDRKGFRPCLEKMATEEPPYVPTGYLMVQCNGGLNQQRAAVCNAVALARYLNLTLLVPYLQAHAVWNDHTKFQDLFDLEHFIQSLEGHVRVERGAPSTAFGGNLETLRNIPRNARLDWYDANVHHVLPANGSGVPAKPTGSGLVPRNASARVVWMKPFAKRLDNNLPHWMQQLRCKANYEALRFAPEIERLGSQMSARMRAATGGRPWIAVHLRFEIDMVAYSMCNFGGGKEEQKVLHAYRMTHWDVTLRRSREKRSPESQRQRGQCPLTPEEAALFLRALGFDENTHIYLATHDQQLYGGPESLAPFKALFPRTSAKADLLDAADLAALQKKASSLAALDYVMGRAADVFIPTATGNMPNLIMGHRMYDGFKKTIEPHHRKLAALLAQRNALPWETIAEQIRTDHEFRDGGPSKRARTSNFYGNPSECFCHEASGSDVSLASAPDVSLASAPDVSSEYASEVGVNGVLSHGTGHGFDM</sequence>
<dbReference type="InterPro" id="IPR019378">
    <property type="entry name" value="GDP-Fuc_O-FucTrfase"/>
</dbReference>
<feature type="region of interest" description="Disordered" evidence="11">
    <location>
        <begin position="346"/>
        <end position="462"/>
    </location>
</feature>
<keyword evidence="9" id="KW-0119">Carbohydrate metabolism</keyword>
<keyword evidence="5" id="KW-1133">Transmembrane helix</keyword>
<dbReference type="Pfam" id="PF10250">
    <property type="entry name" value="O-FucT"/>
    <property type="match status" value="1"/>
</dbReference>
<keyword evidence="8" id="KW-0294">Fucose metabolism</keyword>
<reference evidence="12 13" key="1">
    <citation type="journal article" date="2014" name="Nat. Commun.">
        <title>Klebsormidium flaccidum genome reveals primary factors for plant terrestrial adaptation.</title>
        <authorList>
            <person name="Hori K."/>
            <person name="Maruyama F."/>
            <person name="Fujisawa T."/>
            <person name="Togashi T."/>
            <person name="Yamamoto N."/>
            <person name="Seo M."/>
            <person name="Sato S."/>
            <person name="Yamada T."/>
            <person name="Mori H."/>
            <person name="Tajima N."/>
            <person name="Moriyama T."/>
            <person name="Ikeuchi M."/>
            <person name="Watanabe M."/>
            <person name="Wada H."/>
            <person name="Kobayashi K."/>
            <person name="Saito M."/>
            <person name="Masuda T."/>
            <person name="Sasaki-Sekimoto Y."/>
            <person name="Mashiguchi K."/>
            <person name="Awai K."/>
            <person name="Shimojima M."/>
            <person name="Masuda S."/>
            <person name="Iwai M."/>
            <person name="Nobusawa T."/>
            <person name="Narise T."/>
            <person name="Kondo S."/>
            <person name="Saito H."/>
            <person name="Sato R."/>
            <person name="Murakawa M."/>
            <person name="Ihara Y."/>
            <person name="Oshima-Yamada Y."/>
            <person name="Ohtaka K."/>
            <person name="Satoh M."/>
            <person name="Sonobe K."/>
            <person name="Ishii M."/>
            <person name="Ohtani R."/>
            <person name="Kanamori-Sato M."/>
            <person name="Honoki R."/>
            <person name="Miyazaki D."/>
            <person name="Mochizuki H."/>
            <person name="Umetsu J."/>
            <person name="Higashi K."/>
            <person name="Shibata D."/>
            <person name="Kamiya Y."/>
            <person name="Sato N."/>
            <person name="Nakamura Y."/>
            <person name="Tabata S."/>
            <person name="Ida S."/>
            <person name="Kurokawa K."/>
            <person name="Ohta H."/>
        </authorList>
    </citation>
    <scope>NUCLEOTIDE SEQUENCE [LARGE SCALE GENOMIC DNA]</scope>
    <source>
        <strain evidence="12 13">NIES-2285</strain>
    </source>
</reference>
<dbReference type="OrthoDB" id="20368at2759"/>
<feature type="compositionally biased region" description="Gly residues" evidence="11">
    <location>
        <begin position="1"/>
        <end position="10"/>
    </location>
</feature>
<dbReference type="GO" id="GO:0006004">
    <property type="term" value="P:fucose metabolic process"/>
    <property type="evidence" value="ECO:0007669"/>
    <property type="project" value="UniProtKB-KW"/>
</dbReference>
<gene>
    <name evidence="12" type="ORF">KFL_001170240</name>
</gene>
<name>A0A1Y1HVF8_KLENI</name>
<dbReference type="PANTHER" id="PTHR31933:SF5">
    <property type="entry name" value="O-FUCOSYLTRANSFERASE 31"/>
    <property type="match status" value="1"/>
</dbReference>
<keyword evidence="3 12" id="KW-0808">Transferase</keyword>
<evidence type="ECO:0000256" key="5">
    <source>
        <dbReference type="ARBA" id="ARBA00022989"/>
    </source>
</evidence>
<dbReference type="InterPro" id="IPR024709">
    <property type="entry name" value="FucosylTrfase_pln"/>
</dbReference>
<proteinExistence type="inferred from homology"/>
<evidence type="ECO:0000313" key="12">
    <source>
        <dbReference type="EMBL" id="GAQ82620.1"/>
    </source>
</evidence>
<dbReference type="Proteomes" id="UP000054558">
    <property type="component" value="Unassembled WGS sequence"/>
</dbReference>
<feature type="compositionally biased region" description="Basic residues" evidence="11">
    <location>
        <begin position="150"/>
        <end position="163"/>
    </location>
</feature>
<organism evidence="12 13">
    <name type="scientific">Klebsormidium nitens</name>
    <name type="common">Green alga</name>
    <name type="synonym">Ulothrix nitens</name>
    <dbReference type="NCBI Taxonomy" id="105231"/>
    <lineage>
        <taxon>Eukaryota</taxon>
        <taxon>Viridiplantae</taxon>
        <taxon>Streptophyta</taxon>
        <taxon>Klebsormidiophyceae</taxon>
        <taxon>Klebsormidiales</taxon>
        <taxon>Klebsormidiaceae</taxon>
        <taxon>Klebsormidium</taxon>
    </lineage>
</organism>
<keyword evidence="12" id="KW-0328">Glycosyltransferase</keyword>
<evidence type="ECO:0000256" key="3">
    <source>
        <dbReference type="ARBA" id="ARBA00022679"/>
    </source>
</evidence>
<evidence type="ECO:0000256" key="9">
    <source>
        <dbReference type="ARBA" id="ARBA00023277"/>
    </source>
</evidence>
<evidence type="ECO:0000256" key="4">
    <source>
        <dbReference type="ARBA" id="ARBA00022692"/>
    </source>
</evidence>
<accession>A0A1Y1HVF8</accession>
<feature type="region of interest" description="Disordered" evidence="11">
    <location>
        <begin position="252"/>
        <end position="273"/>
    </location>
</feature>
<feature type="compositionally biased region" description="Polar residues" evidence="11">
    <location>
        <begin position="173"/>
        <end position="183"/>
    </location>
</feature>
<feature type="compositionally biased region" description="Basic and acidic residues" evidence="11">
    <location>
        <begin position="367"/>
        <end position="389"/>
    </location>
</feature>
<protein>
    <recommendedName>
        <fullName evidence="10">O-fucosyltransferase family protein</fullName>
    </recommendedName>
</protein>
<evidence type="ECO:0000256" key="7">
    <source>
        <dbReference type="ARBA" id="ARBA00023180"/>
    </source>
</evidence>
<keyword evidence="13" id="KW-1185">Reference proteome</keyword>
<evidence type="ECO:0000256" key="1">
    <source>
        <dbReference type="ARBA" id="ARBA00004167"/>
    </source>
</evidence>
<feature type="compositionally biased region" description="Acidic residues" evidence="11">
    <location>
        <begin position="405"/>
        <end position="415"/>
    </location>
</feature>
<evidence type="ECO:0000256" key="2">
    <source>
        <dbReference type="ARBA" id="ARBA00007737"/>
    </source>
</evidence>
<feature type="region of interest" description="Disordered" evidence="11">
    <location>
        <begin position="1"/>
        <end position="40"/>
    </location>
</feature>
<evidence type="ECO:0000256" key="11">
    <source>
        <dbReference type="SAM" id="MobiDB-lite"/>
    </source>
</evidence>
<dbReference type="AlphaFoldDB" id="A0A1Y1HVF8"/>
<dbReference type="InterPro" id="IPR052272">
    <property type="entry name" value="GT106_glycosyltransferase"/>
</dbReference>
<evidence type="ECO:0000256" key="8">
    <source>
        <dbReference type="ARBA" id="ARBA00023253"/>
    </source>
</evidence>
<dbReference type="CDD" id="cd11299">
    <property type="entry name" value="O-FucT_plant"/>
    <property type="match status" value="1"/>
</dbReference>